<evidence type="ECO:0000256" key="1">
    <source>
        <dbReference type="ARBA" id="ARBA00022737"/>
    </source>
</evidence>
<proteinExistence type="predicted"/>
<evidence type="ECO:0000259" key="4">
    <source>
        <dbReference type="Pfam" id="PF00626"/>
    </source>
</evidence>
<keyword evidence="2" id="KW-0175">Coiled coil</keyword>
<keyword evidence="1" id="KW-0677">Repeat</keyword>
<dbReference type="InterPro" id="IPR007122">
    <property type="entry name" value="Villin/Gelsolin"/>
</dbReference>
<dbReference type="Gene3D" id="3.40.20.10">
    <property type="entry name" value="Severin"/>
    <property type="match status" value="2"/>
</dbReference>
<evidence type="ECO:0000313" key="6">
    <source>
        <dbReference type="Proteomes" id="UP000186817"/>
    </source>
</evidence>
<dbReference type="GO" id="GO:0015629">
    <property type="term" value="C:actin cytoskeleton"/>
    <property type="evidence" value="ECO:0007669"/>
    <property type="project" value="TreeGrafter"/>
</dbReference>
<feature type="domain" description="Gelsolin-like" evidence="4">
    <location>
        <begin position="173"/>
        <end position="225"/>
    </location>
</feature>
<gene>
    <name evidence="5" type="primary">sevA</name>
    <name evidence="5" type="ORF">AK812_SmicGene11893</name>
</gene>
<dbReference type="CDD" id="cd11290">
    <property type="entry name" value="gelsolin_S1_like"/>
    <property type="match status" value="1"/>
</dbReference>
<dbReference type="GO" id="GO:0051015">
    <property type="term" value="F:actin filament binding"/>
    <property type="evidence" value="ECO:0007669"/>
    <property type="project" value="InterPro"/>
</dbReference>
<name>A0A1Q9EC33_SYMMI</name>
<dbReference type="GO" id="GO:0008154">
    <property type="term" value="P:actin polymerization or depolymerization"/>
    <property type="evidence" value="ECO:0007669"/>
    <property type="project" value="TreeGrafter"/>
</dbReference>
<dbReference type="OrthoDB" id="6375767at2759"/>
<dbReference type="SMART" id="SM00262">
    <property type="entry name" value="GEL"/>
    <property type="match status" value="2"/>
</dbReference>
<organism evidence="5 6">
    <name type="scientific">Symbiodinium microadriaticum</name>
    <name type="common">Dinoflagellate</name>
    <name type="synonym">Zooxanthella microadriatica</name>
    <dbReference type="NCBI Taxonomy" id="2951"/>
    <lineage>
        <taxon>Eukaryota</taxon>
        <taxon>Sar</taxon>
        <taxon>Alveolata</taxon>
        <taxon>Dinophyceae</taxon>
        <taxon>Suessiales</taxon>
        <taxon>Symbiodiniaceae</taxon>
        <taxon>Symbiodinium</taxon>
    </lineage>
</organism>
<feature type="domain" description="Gelsolin-like" evidence="4">
    <location>
        <begin position="51"/>
        <end position="131"/>
    </location>
</feature>
<dbReference type="SUPFAM" id="SSF55753">
    <property type="entry name" value="Actin depolymerizing proteins"/>
    <property type="match status" value="2"/>
</dbReference>
<dbReference type="PANTHER" id="PTHR11977:SF51">
    <property type="entry name" value="PROTEIN FLIGHTLESS-1 HOMOLOG"/>
    <property type="match status" value="1"/>
</dbReference>
<dbReference type="AlphaFoldDB" id="A0A1Q9EC33"/>
<dbReference type="Proteomes" id="UP000186817">
    <property type="component" value="Unassembled WGS sequence"/>
</dbReference>
<dbReference type="GO" id="GO:0051016">
    <property type="term" value="P:barbed-end actin filament capping"/>
    <property type="evidence" value="ECO:0007669"/>
    <property type="project" value="TreeGrafter"/>
</dbReference>
<dbReference type="GO" id="GO:0005737">
    <property type="term" value="C:cytoplasm"/>
    <property type="evidence" value="ECO:0007669"/>
    <property type="project" value="TreeGrafter"/>
</dbReference>
<sequence length="874" mass="93618">MAADDWRDSNVGAVGSDEDKATRKMAAMVEPAWEGLGTKPGIQVWRIEHFHVVPVDSTLHGQFHKGDSYIVLHSEQAADGKLLHTIFFYIGAESSSDEKGTAAYKTVELDDFLDGEPKQVREEMGKESPAFSALFPDLKYLDGGINSGFKHVVPEGHDTKLYQVRKVKGKTSVLQVPVRKDMVNDSDSFVLDAPEKIYVYDGPSASPFEKQAANRHAEHLESLRGGHAQATHDVDDTFWTLLAASCQTVSVVETASATVPAIVTAIAIVATAANVATATAIEIVATETGRRSAVSAATGTVIAVTVIAHMAREAAIDRSGAAEAEAVVGGAAAEPEPREVRTSRMKKLLPDLWVSRNAFGLAVGLHGMGYAMESEGGQPPGMETASLRKASRCLAELLQSEEGQVHFLVKFLTHRGRSAASEMRNRLAKDQPVHARGYHFKKEVIAEALRQWQENEGQRTAKLTVPRAPASWTGGEDDGKPRLLRRWPFYSGIHLPSIFVGILIGNGLLLALLAKVSSLRSELLRLQARVAEIEDQNQGFALVDSSEAVGSRALDGGHRGPPGRDSLELASRLQSLVSEGRTLAIRCSLASRGVRDARDARDASKGDVKIALQAGGFELPFDRTLNLYDGETADCEFEVGVLRVLVAEGSPEVLVEVILICELEGRSLVAVAGAARDDRQTVLALVFEHDGEVDVAFTTSGGGSGFVPHAEALMEVAKDKFQFATATEAEAPLVPAPPPQVPEVSMETRLAKLEQSIATMASSMQALTAERVEKAKPPLLPRPPQAVEGLPGLDPGVVKSALTAGIDIESLKQFSQLLADNPARRLTDSGPGLVPKKAILDESDDEAPAVMPEETVPAVELQTAPPGILCAMPW</sequence>
<evidence type="ECO:0000256" key="3">
    <source>
        <dbReference type="SAM" id="MobiDB-lite"/>
    </source>
</evidence>
<dbReference type="GO" id="GO:0051014">
    <property type="term" value="P:actin filament severing"/>
    <property type="evidence" value="ECO:0007669"/>
    <property type="project" value="TreeGrafter"/>
</dbReference>
<keyword evidence="6" id="KW-1185">Reference proteome</keyword>
<dbReference type="Pfam" id="PF00626">
    <property type="entry name" value="Gelsolin"/>
    <property type="match status" value="2"/>
</dbReference>
<dbReference type="PANTHER" id="PTHR11977">
    <property type="entry name" value="VILLIN"/>
    <property type="match status" value="1"/>
</dbReference>
<feature type="region of interest" description="Disordered" evidence="3">
    <location>
        <begin position="1"/>
        <end position="20"/>
    </location>
</feature>
<dbReference type="PRINTS" id="PR00597">
    <property type="entry name" value="GELSOLIN"/>
</dbReference>
<evidence type="ECO:0000256" key="2">
    <source>
        <dbReference type="SAM" id="Coils"/>
    </source>
</evidence>
<accession>A0A1Q9EC33</accession>
<dbReference type="InterPro" id="IPR007123">
    <property type="entry name" value="Gelsolin-like_dom"/>
</dbReference>
<comment type="caution">
    <text evidence="5">The sequence shown here is derived from an EMBL/GenBank/DDBJ whole genome shotgun (WGS) entry which is preliminary data.</text>
</comment>
<dbReference type="InterPro" id="IPR029006">
    <property type="entry name" value="ADF-H/Gelsolin-like_dom_sf"/>
</dbReference>
<feature type="coiled-coil region" evidence="2">
    <location>
        <begin position="509"/>
        <end position="536"/>
    </location>
</feature>
<dbReference type="EMBL" id="LSRX01000197">
    <property type="protein sequence ID" value="OLQ04985.1"/>
    <property type="molecule type" value="Genomic_DNA"/>
</dbReference>
<dbReference type="GO" id="GO:0005546">
    <property type="term" value="F:phosphatidylinositol-4,5-bisphosphate binding"/>
    <property type="evidence" value="ECO:0007669"/>
    <property type="project" value="TreeGrafter"/>
</dbReference>
<protein>
    <submittedName>
        <fullName evidence="5">Severin</fullName>
    </submittedName>
</protein>
<evidence type="ECO:0000313" key="5">
    <source>
        <dbReference type="EMBL" id="OLQ04985.1"/>
    </source>
</evidence>
<reference evidence="5 6" key="1">
    <citation type="submission" date="2016-02" db="EMBL/GenBank/DDBJ databases">
        <title>Genome analysis of coral dinoflagellate symbionts highlights evolutionary adaptations to a symbiotic lifestyle.</title>
        <authorList>
            <person name="Aranda M."/>
            <person name="Li Y."/>
            <person name="Liew Y.J."/>
            <person name="Baumgarten S."/>
            <person name="Simakov O."/>
            <person name="Wilson M."/>
            <person name="Piel J."/>
            <person name="Ashoor H."/>
            <person name="Bougouffa S."/>
            <person name="Bajic V.B."/>
            <person name="Ryu T."/>
            <person name="Ravasi T."/>
            <person name="Bayer T."/>
            <person name="Micklem G."/>
            <person name="Kim H."/>
            <person name="Bhak J."/>
            <person name="Lajeunesse T.C."/>
            <person name="Voolstra C.R."/>
        </authorList>
    </citation>
    <scope>NUCLEOTIDE SEQUENCE [LARGE SCALE GENOMIC DNA]</scope>
    <source>
        <strain evidence="5 6">CCMP2467</strain>
    </source>
</reference>